<reference evidence="2 3" key="1">
    <citation type="submission" date="2016-10" db="EMBL/GenBank/DDBJ databases">
        <authorList>
            <person name="de Groot N.N."/>
        </authorList>
    </citation>
    <scope>NUCLEOTIDE SEQUENCE [LARGE SCALE GENOMIC DNA]</scope>
    <source>
        <strain evidence="2 3">BS3662</strain>
    </source>
</reference>
<gene>
    <name evidence="2" type="ORF">SAMN04490194_2065</name>
</gene>
<protein>
    <submittedName>
        <fullName evidence="2">Pimeloyl-ACP methyl ester carboxylesterase</fullName>
    </submittedName>
</protein>
<proteinExistence type="predicted"/>
<dbReference type="Gene3D" id="3.40.50.1820">
    <property type="entry name" value="alpha/beta hydrolase"/>
    <property type="match status" value="1"/>
</dbReference>
<dbReference type="EMBL" id="FNTY01000002">
    <property type="protein sequence ID" value="SEE39509.1"/>
    <property type="molecule type" value="Genomic_DNA"/>
</dbReference>
<organism evidence="2 3">
    <name type="scientific">Pseudomonas migulae</name>
    <dbReference type="NCBI Taxonomy" id="78543"/>
    <lineage>
        <taxon>Bacteria</taxon>
        <taxon>Pseudomonadati</taxon>
        <taxon>Pseudomonadota</taxon>
        <taxon>Gammaproteobacteria</taxon>
        <taxon>Pseudomonadales</taxon>
        <taxon>Pseudomonadaceae</taxon>
        <taxon>Pseudomonas</taxon>
    </lineage>
</organism>
<dbReference type="InterPro" id="IPR000073">
    <property type="entry name" value="AB_hydrolase_1"/>
</dbReference>
<dbReference type="AlphaFoldDB" id="A0A1H5IH28"/>
<accession>A0A1H5IH28</accession>
<dbReference type="Pfam" id="PF12697">
    <property type="entry name" value="Abhydrolase_6"/>
    <property type="match status" value="1"/>
</dbReference>
<evidence type="ECO:0000313" key="3">
    <source>
        <dbReference type="Proteomes" id="UP000198985"/>
    </source>
</evidence>
<name>A0A1H5IH28_9PSED</name>
<dbReference type="RefSeq" id="WP_084318056.1">
    <property type="nucleotide sequence ID" value="NZ_FNTY01000002.1"/>
</dbReference>
<dbReference type="InterPro" id="IPR029058">
    <property type="entry name" value="AB_hydrolase_fold"/>
</dbReference>
<dbReference type="SUPFAM" id="SSF53474">
    <property type="entry name" value="alpha/beta-Hydrolases"/>
    <property type="match status" value="1"/>
</dbReference>
<dbReference type="Proteomes" id="UP000198985">
    <property type="component" value="Unassembled WGS sequence"/>
</dbReference>
<feature type="domain" description="AB hydrolase-1" evidence="1">
    <location>
        <begin position="9"/>
        <end position="221"/>
    </location>
</feature>
<sequence>MNRSELPTLVLLPGMDGTGQLFSPLVSALGPDVETIVVHYPYDVSLSYEELEAIARKSLPTDRPFILLGESFSGPIAISLTALHLPQQIGLILCSTFIQNPRPAFKSLKHLIPLLPIELFPTQWLSKILLGRFSTASLRAALNEAITQVTPSVMRSRLRSVVEVDVLAQLARVDITTLYLRARQDWVVPESASMQVLKANFKVTEVVLDAPHCLLQASPMESARAIRDFMGRVIPAVE</sequence>
<evidence type="ECO:0000259" key="1">
    <source>
        <dbReference type="Pfam" id="PF12697"/>
    </source>
</evidence>
<evidence type="ECO:0000313" key="2">
    <source>
        <dbReference type="EMBL" id="SEE39509.1"/>
    </source>
</evidence>